<feature type="transmembrane region" description="Helical" evidence="1">
    <location>
        <begin position="7"/>
        <end position="30"/>
    </location>
</feature>
<protein>
    <submittedName>
        <fullName evidence="2">Uncharacterized protein</fullName>
    </submittedName>
</protein>
<evidence type="ECO:0000256" key="1">
    <source>
        <dbReference type="SAM" id="Phobius"/>
    </source>
</evidence>
<keyword evidence="1" id="KW-0472">Membrane</keyword>
<evidence type="ECO:0000313" key="2">
    <source>
        <dbReference type="EMBL" id="JAH75311.1"/>
    </source>
</evidence>
<proteinExistence type="predicted"/>
<name>A0A0E9VBB9_ANGAN</name>
<dbReference type="AlphaFoldDB" id="A0A0E9VBB9"/>
<organism evidence="2">
    <name type="scientific">Anguilla anguilla</name>
    <name type="common">European freshwater eel</name>
    <name type="synonym">Muraena anguilla</name>
    <dbReference type="NCBI Taxonomy" id="7936"/>
    <lineage>
        <taxon>Eukaryota</taxon>
        <taxon>Metazoa</taxon>
        <taxon>Chordata</taxon>
        <taxon>Craniata</taxon>
        <taxon>Vertebrata</taxon>
        <taxon>Euteleostomi</taxon>
        <taxon>Actinopterygii</taxon>
        <taxon>Neopterygii</taxon>
        <taxon>Teleostei</taxon>
        <taxon>Anguilliformes</taxon>
        <taxon>Anguillidae</taxon>
        <taxon>Anguilla</taxon>
    </lineage>
</organism>
<dbReference type="EMBL" id="GBXM01033266">
    <property type="protein sequence ID" value="JAH75311.1"/>
    <property type="molecule type" value="Transcribed_RNA"/>
</dbReference>
<reference evidence="2" key="1">
    <citation type="submission" date="2014-11" db="EMBL/GenBank/DDBJ databases">
        <authorList>
            <person name="Amaro Gonzalez C."/>
        </authorList>
    </citation>
    <scope>NUCLEOTIDE SEQUENCE</scope>
</reference>
<reference evidence="2" key="2">
    <citation type="journal article" date="2015" name="Fish Shellfish Immunol.">
        <title>Early steps in the European eel (Anguilla anguilla)-Vibrio vulnificus interaction in the gills: Role of the RtxA13 toxin.</title>
        <authorList>
            <person name="Callol A."/>
            <person name="Pajuelo D."/>
            <person name="Ebbesson L."/>
            <person name="Teles M."/>
            <person name="MacKenzie S."/>
            <person name="Amaro C."/>
        </authorList>
    </citation>
    <scope>NUCLEOTIDE SEQUENCE</scope>
</reference>
<keyword evidence="1" id="KW-0812">Transmembrane</keyword>
<accession>A0A0E9VBB9</accession>
<keyword evidence="1" id="KW-1133">Transmembrane helix</keyword>
<sequence>MVVFINIIFPSICCNMLGTVVSVVVIVVILL</sequence>